<reference evidence="1 2" key="1">
    <citation type="submission" date="2024-01" db="EMBL/GenBank/DDBJ databases">
        <title>Maribacter spp. originated from different algae showed divergent polysaccharides utilization ability.</title>
        <authorList>
            <person name="Wang H."/>
            <person name="Wu Y."/>
        </authorList>
    </citation>
    <scope>NUCLEOTIDE SEQUENCE [LARGE SCALE GENOMIC DNA]</scope>
    <source>
        <strain evidence="1 2">KPT27_14</strain>
    </source>
</reference>
<proteinExistence type="predicted"/>
<dbReference type="Proteomes" id="UP001343698">
    <property type="component" value="Unassembled WGS sequence"/>
</dbReference>
<evidence type="ECO:0000313" key="1">
    <source>
        <dbReference type="EMBL" id="MEE1974323.1"/>
    </source>
</evidence>
<feature type="non-terminal residue" evidence="1">
    <location>
        <position position="1"/>
    </location>
</feature>
<gene>
    <name evidence="1" type="ORF">V1H85_17860</name>
</gene>
<evidence type="ECO:0000313" key="2">
    <source>
        <dbReference type="Proteomes" id="UP001343698"/>
    </source>
</evidence>
<sequence length="88" mass="10138">YQTETFSIEYWDSENTQWVSWGNIYDTDTPGAPTSNYCNGTFYSLDHSFLDISGFSSNQLSGFKYRISYDDNEAWGYGFCFESPTILS</sequence>
<name>A0ABU7INA0_9FLAO</name>
<organism evidence="1 2">
    <name type="scientific">Maribacter flavus</name>
    <dbReference type="NCBI Taxonomy" id="1658664"/>
    <lineage>
        <taxon>Bacteria</taxon>
        <taxon>Pseudomonadati</taxon>
        <taxon>Bacteroidota</taxon>
        <taxon>Flavobacteriia</taxon>
        <taxon>Flavobacteriales</taxon>
        <taxon>Flavobacteriaceae</taxon>
        <taxon>Maribacter</taxon>
    </lineage>
</organism>
<keyword evidence="2" id="KW-1185">Reference proteome</keyword>
<protein>
    <submittedName>
        <fullName evidence="1">Uncharacterized protein</fullName>
    </submittedName>
</protein>
<dbReference type="EMBL" id="JAZDDF010000067">
    <property type="protein sequence ID" value="MEE1974323.1"/>
    <property type="molecule type" value="Genomic_DNA"/>
</dbReference>
<feature type="non-terminal residue" evidence="1">
    <location>
        <position position="88"/>
    </location>
</feature>
<accession>A0ABU7INA0</accession>
<comment type="caution">
    <text evidence="1">The sequence shown here is derived from an EMBL/GenBank/DDBJ whole genome shotgun (WGS) entry which is preliminary data.</text>
</comment>